<keyword evidence="5" id="KW-1185">Reference proteome</keyword>
<dbReference type="PANTHER" id="PTHR24126">
    <property type="entry name" value="ANKYRIN REPEAT, PH AND SEC7 DOMAIN CONTAINING PROTEIN SECG-RELATED"/>
    <property type="match status" value="1"/>
</dbReference>
<sequence length="349" mass="39275">MFEKALHHQSAFCAPEDFYIDTEFGPYRRTLLHLTTDCYDETVDSMVKYLIDKNANQEAVDEFGTTPLDLACKQQNFRCAIALIKKGACVNDDQLHVFISGLKTKSRDGLIPDELQFGHLRRQLFSMIISENRRVLTNLDDGHTPLMRAAYDGETSTVQLLLESTTDVDYCGHENETALMRAVDGKNADCVELLINCGADVNLPDVDGQSAACRLPVDSFDPRWSRIWVLFLERGCDLVSTYWKPDVGTAVSFLQHAVYQALKGDDLLLDLIVRHGTAIGLLEIDEVSEALETVNYDPQRFVKHGFCEGNIDDLLYRGHAGHDAQDLTKPALLQLQQNIKEHFVTVVHK</sequence>
<dbReference type="EMBL" id="FCQH01000022">
    <property type="protein sequence ID" value="CVL08188.1"/>
    <property type="molecule type" value="Genomic_DNA"/>
</dbReference>
<evidence type="ECO:0000256" key="1">
    <source>
        <dbReference type="ARBA" id="ARBA00022737"/>
    </source>
</evidence>
<name>A0A1L7UBT9_FUSMA</name>
<feature type="repeat" description="ANK" evidence="3">
    <location>
        <begin position="174"/>
        <end position="206"/>
    </location>
</feature>
<keyword evidence="1" id="KW-0677">Repeat</keyword>
<protein>
    <submittedName>
        <fullName evidence="4">Uncharacterized protein</fullName>
    </submittedName>
</protein>
<dbReference type="SMART" id="SM00248">
    <property type="entry name" value="ANK"/>
    <property type="match status" value="4"/>
</dbReference>
<dbReference type="InterPro" id="IPR036770">
    <property type="entry name" value="Ankyrin_rpt-contain_sf"/>
</dbReference>
<dbReference type="InterPro" id="IPR002110">
    <property type="entry name" value="Ankyrin_rpt"/>
</dbReference>
<dbReference type="VEuPathDB" id="FungiDB:FMAN_14167"/>
<comment type="caution">
    <text evidence="4">The sequence shown here is derived from an EMBL/GenBank/DDBJ whole genome shotgun (WGS) entry which is preliminary data.</text>
</comment>
<dbReference type="Gene3D" id="1.25.40.20">
    <property type="entry name" value="Ankyrin repeat-containing domain"/>
    <property type="match status" value="2"/>
</dbReference>
<feature type="repeat" description="ANK" evidence="3">
    <location>
        <begin position="141"/>
        <end position="173"/>
    </location>
</feature>
<dbReference type="PANTHER" id="PTHR24126:SF14">
    <property type="entry name" value="ANK_REP_REGION DOMAIN-CONTAINING PROTEIN"/>
    <property type="match status" value="1"/>
</dbReference>
<dbReference type="PROSITE" id="PS50297">
    <property type="entry name" value="ANK_REP_REGION"/>
    <property type="match status" value="2"/>
</dbReference>
<dbReference type="SUPFAM" id="SSF48403">
    <property type="entry name" value="Ankyrin repeat"/>
    <property type="match status" value="1"/>
</dbReference>
<evidence type="ECO:0000313" key="4">
    <source>
        <dbReference type="EMBL" id="CVL08188.1"/>
    </source>
</evidence>
<evidence type="ECO:0000313" key="5">
    <source>
        <dbReference type="Proteomes" id="UP000184255"/>
    </source>
</evidence>
<dbReference type="RefSeq" id="XP_041690960.1">
    <property type="nucleotide sequence ID" value="XM_041825595.1"/>
</dbReference>
<dbReference type="PRINTS" id="PR01415">
    <property type="entry name" value="ANKYRIN"/>
</dbReference>
<dbReference type="Proteomes" id="UP000184255">
    <property type="component" value="Unassembled WGS sequence"/>
</dbReference>
<keyword evidence="2 3" id="KW-0040">ANK repeat</keyword>
<dbReference type="AlphaFoldDB" id="A0A1L7UBT9"/>
<dbReference type="PROSITE" id="PS50088">
    <property type="entry name" value="ANK_REPEAT"/>
    <property type="match status" value="2"/>
</dbReference>
<proteinExistence type="predicted"/>
<dbReference type="GeneID" id="65093416"/>
<evidence type="ECO:0000256" key="3">
    <source>
        <dbReference type="PROSITE-ProRule" id="PRU00023"/>
    </source>
</evidence>
<gene>
    <name evidence="4" type="ORF">FMAN_14167</name>
</gene>
<organism evidence="4 5">
    <name type="scientific">Fusarium mangiferae</name>
    <name type="common">Mango malformation disease fungus</name>
    <dbReference type="NCBI Taxonomy" id="192010"/>
    <lineage>
        <taxon>Eukaryota</taxon>
        <taxon>Fungi</taxon>
        <taxon>Dikarya</taxon>
        <taxon>Ascomycota</taxon>
        <taxon>Pezizomycotina</taxon>
        <taxon>Sordariomycetes</taxon>
        <taxon>Hypocreomycetidae</taxon>
        <taxon>Hypocreales</taxon>
        <taxon>Nectriaceae</taxon>
        <taxon>Fusarium</taxon>
        <taxon>Fusarium fujikuroi species complex</taxon>
    </lineage>
</organism>
<dbReference type="Pfam" id="PF12796">
    <property type="entry name" value="Ank_2"/>
    <property type="match status" value="2"/>
</dbReference>
<reference evidence="5" key="1">
    <citation type="journal article" date="2016" name="Genome Biol. Evol.">
        <title>Comparative 'omics' of the Fusarium fujikuroi species complex highlights differences in genetic potential and metabolite synthesis.</title>
        <authorList>
            <person name="Niehaus E.-M."/>
            <person name="Muensterkoetter M."/>
            <person name="Proctor R.H."/>
            <person name="Brown D.W."/>
            <person name="Sharon A."/>
            <person name="Idan Y."/>
            <person name="Oren-Young L."/>
            <person name="Sieber C.M."/>
            <person name="Novak O."/>
            <person name="Pencik A."/>
            <person name="Tarkowska D."/>
            <person name="Hromadova K."/>
            <person name="Freeman S."/>
            <person name="Maymon M."/>
            <person name="Elazar M."/>
            <person name="Youssef S.A."/>
            <person name="El-Shabrawy E.S.M."/>
            <person name="Shalaby A.B.A."/>
            <person name="Houterman P."/>
            <person name="Brock N.L."/>
            <person name="Burkhardt I."/>
            <person name="Tsavkelova E.A."/>
            <person name="Dickschat J.S."/>
            <person name="Galuszka P."/>
            <person name="Gueldener U."/>
            <person name="Tudzynski B."/>
        </authorList>
    </citation>
    <scope>NUCLEOTIDE SEQUENCE [LARGE SCALE GENOMIC DNA]</scope>
    <source>
        <strain evidence="5">MRC7560</strain>
    </source>
</reference>
<accession>A0A1L7UBT9</accession>
<evidence type="ECO:0000256" key="2">
    <source>
        <dbReference type="ARBA" id="ARBA00023043"/>
    </source>
</evidence>